<evidence type="ECO:0000313" key="2">
    <source>
        <dbReference type="EMBL" id="TFL03819.1"/>
    </source>
</evidence>
<sequence>MKLKRMQIQDKNGGRRSAVVVIDLTLTDDETDNGDGDELRSSSPVAGPSRLRADSVIAQAASDSEEHMASRSSNATPEVGPSCLRKKDLKAIYRSQDVDADDEDDELYGQSTLNNLDDQARKKGEKTPEQTYSNPSAPANAPPDQGNDSDSDGSEDSLCGPSSYAVMAISRSWLRGKSKSKRSESRRSSDGEYSCSMSISSTSDRAHVQRRPASEGSSVKEVSSQEEDVQEISMILLAGKEDEEQNDSSDSSEDSEQANMLDDLEASSKYTATRRLASRLTSPSDTRAPGRSRRSAQETPRKIQQRTETPESPQRRSKGKSLRSRLTSPVIEGHGGTRTSKPKSTKCPRSTSRSPSPSAAAGPCQGTADDPIFIDDSD</sequence>
<name>A0A5C3QU30_9AGAR</name>
<keyword evidence="3" id="KW-1185">Reference proteome</keyword>
<dbReference type="Proteomes" id="UP000305067">
    <property type="component" value="Unassembled WGS sequence"/>
</dbReference>
<feature type="compositionally biased region" description="Acidic residues" evidence="1">
    <location>
        <begin position="26"/>
        <end position="36"/>
    </location>
</feature>
<gene>
    <name evidence="2" type="ORF">BDV98DRAFT_348717</name>
</gene>
<feature type="compositionally biased region" description="Acidic residues" evidence="1">
    <location>
        <begin position="98"/>
        <end position="107"/>
    </location>
</feature>
<evidence type="ECO:0000256" key="1">
    <source>
        <dbReference type="SAM" id="MobiDB-lite"/>
    </source>
</evidence>
<reference evidence="2 3" key="1">
    <citation type="journal article" date="2019" name="Nat. Ecol. Evol.">
        <title>Megaphylogeny resolves global patterns of mushroom evolution.</title>
        <authorList>
            <person name="Varga T."/>
            <person name="Krizsan K."/>
            <person name="Foldi C."/>
            <person name="Dima B."/>
            <person name="Sanchez-Garcia M."/>
            <person name="Sanchez-Ramirez S."/>
            <person name="Szollosi G.J."/>
            <person name="Szarkandi J.G."/>
            <person name="Papp V."/>
            <person name="Albert L."/>
            <person name="Andreopoulos W."/>
            <person name="Angelini C."/>
            <person name="Antonin V."/>
            <person name="Barry K.W."/>
            <person name="Bougher N.L."/>
            <person name="Buchanan P."/>
            <person name="Buyck B."/>
            <person name="Bense V."/>
            <person name="Catcheside P."/>
            <person name="Chovatia M."/>
            <person name="Cooper J."/>
            <person name="Damon W."/>
            <person name="Desjardin D."/>
            <person name="Finy P."/>
            <person name="Geml J."/>
            <person name="Haridas S."/>
            <person name="Hughes K."/>
            <person name="Justo A."/>
            <person name="Karasinski D."/>
            <person name="Kautmanova I."/>
            <person name="Kiss B."/>
            <person name="Kocsube S."/>
            <person name="Kotiranta H."/>
            <person name="LaButti K.M."/>
            <person name="Lechner B.E."/>
            <person name="Liimatainen K."/>
            <person name="Lipzen A."/>
            <person name="Lukacs Z."/>
            <person name="Mihaltcheva S."/>
            <person name="Morgado L.N."/>
            <person name="Niskanen T."/>
            <person name="Noordeloos M.E."/>
            <person name="Ohm R.A."/>
            <person name="Ortiz-Santana B."/>
            <person name="Ovrebo C."/>
            <person name="Racz N."/>
            <person name="Riley R."/>
            <person name="Savchenko A."/>
            <person name="Shiryaev A."/>
            <person name="Soop K."/>
            <person name="Spirin V."/>
            <person name="Szebenyi C."/>
            <person name="Tomsovsky M."/>
            <person name="Tulloss R.E."/>
            <person name="Uehling J."/>
            <person name="Grigoriev I.V."/>
            <person name="Vagvolgyi C."/>
            <person name="Papp T."/>
            <person name="Martin F.M."/>
            <person name="Miettinen O."/>
            <person name="Hibbett D.S."/>
            <person name="Nagy L.G."/>
        </authorList>
    </citation>
    <scope>NUCLEOTIDE SEQUENCE [LARGE SCALE GENOMIC DNA]</scope>
    <source>
        <strain evidence="2 3">CBS 309.79</strain>
    </source>
</reference>
<feature type="compositionally biased region" description="Low complexity" evidence="1">
    <location>
        <begin position="133"/>
        <end position="143"/>
    </location>
</feature>
<accession>A0A5C3QU30</accession>
<protein>
    <submittedName>
        <fullName evidence="2">Uncharacterized protein</fullName>
    </submittedName>
</protein>
<feature type="compositionally biased region" description="Basic and acidic residues" evidence="1">
    <location>
        <begin position="118"/>
        <end position="128"/>
    </location>
</feature>
<proteinExistence type="predicted"/>
<dbReference type="EMBL" id="ML178819">
    <property type="protein sequence ID" value="TFL03819.1"/>
    <property type="molecule type" value="Genomic_DNA"/>
</dbReference>
<feature type="region of interest" description="Disordered" evidence="1">
    <location>
        <begin position="175"/>
        <end position="378"/>
    </location>
</feature>
<evidence type="ECO:0000313" key="3">
    <source>
        <dbReference type="Proteomes" id="UP000305067"/>
    </source>
</evidence>
<dbReference type="AlphaFoldDB" id="A0A5C3QU30"/>
<feature type="compositionally biased region" description="Low complexity" evidence="1">
    <location>
        <begin position="347"/>
        <end position="364"/>
    </location>
</feature>
<feature type="region of interest" description="Disordered" evidence="1">
    <location>
        <begin position="26"/>
        <end position="162"/>
    </location>
</feature>
<feature type="compositionally biased region" description="Acidic residues" evidence="1">
    <location>
        <begin position="241"/>
        <end position="256"/>
    </location>
</feature>
<feature type="compositionally biased region" description="Basic and acidic residues" evidence="1">
    <location>
        <begin position="181"/>
        <end position="190"/>
    </location>
</feature>
<organism evidence="2 3">
    <name type="scientific">Pterulicium gracile</name>
    <dbReference type="NCBI Taxonomy" id="1884261"/>
    <lineage>
        <taxon>Eukaryota</taxon>
        <taxon>Fungi</taxon>
        <taxon>Dikarya</taxon>
        <taxon>Basidiomycota</taxon>
        <taxon>Agaricomycotina</taxon>
        <taxon>Agaricomycetes</taxon>
        <taxon>Agaricomycetidae</taxon>
        <taxon>Agaricales</taxon>
        <taxon>Pleurotineae</taxon>
        <taxon>Pterulaceae</taxon>
        <taxon>Pterulicium</taxon>
    </lineage>
</organism>